<dbReference type="AlphaFoldDB" id="A0A914ZKJ6"/>
<dbReference type="InterPro" id="IPR050235">
    <property type="entry name" value="CK1_Ser-Thr_kinase"/>
</dbReference>
<dbReference type="Proteomes" id="UP000887569">
    <property type="component" value="Unplaced"/>
</dbReference>
<evidence type="ECO:0000313" key="2">
    <source>
        <dbReference type="Proteomes" id="UP000887569"/>
    </source>
</evidence>
<dbReference type="PANTHER" id="PTHR11909">
    <property type="entry name" value="CASEIN KINASE-RELATED"/>
    <property type="match status" value="1"/>
</dbReference>
<name>A0A914ZKJ6_PARUN</name>
<dbReference type="WBParaSite" id="PgB04_g119_t01">
    <property type="protein sequence ID" value="PgB04_g119_t01"/>
    <property type="gene ID" value="PgB04_g119"/>
</dbReference>
<accession>A0A914ZKJ6</accession>
<protein>
    <submittedName>
        <fullName evidence="3">Protein kinase domain-containing protein</fullName>
    </submittedName>
</protein>
<evidence type="ECO:0000259" key="1">
    <source>
        <dbReference type="PROSITE" id="PS50011"/>
    </source>
</evidence>
<keyword evidence="2" id="KW-1185">Reference proteome</keyword>
<dbReference type="SUPFAM" id="SSF56112">
    <property type="entry name" value="Protein kinase-like (PK-like)"/>
    <property type="match status" value="1"/>
</dbReference>
<feature type="domain" description="Protein kinase" evidence="1">
    <location>
        <begin position="1"/>
        <end position="335"/>
    </location>
</feature>
<dbReference type="GO" id="GO:0005524">
    <property type="term" value="F:ATP binding"/>
    <property type="evidence" value="ECO:0007669"/>
    <property type="project" value="InterPro"/>
</dbReference>
<evidence type="ECO:0000313" key="3">
    <source>
        <dbReference type="WBParaSite" id="PgB04_g119_t01"/>
    </source>
</evidence>
<dbReference type="InterPro" id="IPR000719">
    <property type="entry name" value="Prot_kinase_dom"/>
</dbReference>
<dbReference type="InterPro" id="IPR011009">
    <property type="entry name" value="Kinase-like_dom_sf"/>
</dbReference>
<organism evidence="2 3">
    <name type="scientific">Parascaris univalens</name>
    <name type="common">Nematode worm</name>
    <dbReference type="NCBI Taxonomy" id="6257"/>
    <lineage>
        <taxon>Eukaryota</taxon>
        <taxon>Metazoa</taxon>
        <taxon>Ecdysozoa</taxon>
        <taxon>Nematoda</taxon>
        <taxon>Chromadorea</taxon>
        <taxon>Rhabditida</taxon>
        <taxon>Spirurina</taxon>
        <taxon>Ascaridomorpha</taxon>
        <taxon>Ascaridoidea</taxon>
        <taxon>Ascarididae</taxon>
        <taxon>Parascaris</taxon>
    </lineage>
</organism>
<reference evidence="3" key="1">
    <citation type="submission" date="2022-11" db="UniProtKB">
        <authorList>
            <consortium name="WormBaseParasite"/>
        </authorList>
    </citation>
    <scope>IDENTIFICATION</scope>
</reference>
<dbReference type="PROSITE" id="PS50011">
    <property type="entry name" value="PROTEIN_KINASE_DOM"/>
    <property type="match status" value="1"/>
</dbReference>
<dbReference type="Gene3D" id="1.10.510.10">
    <property type="entry name" value="Transferase(Phosphotransferase) domain 1"/>
    <property type="match status" value="1"/>
</dbReference>
<dbReference type="GO" id="GO:0004672">
    <property type="term" value="F:protein kinase activity"/>
    <property type="evidence" value="ECO:0007669"/>
    <property type="project" value="InterPro"/>
</dbReference>
<proteinExistence type="predicted"/>
<sequence length="335" mass="38464">MADIFWGEIEETIENICGVIDNDKHAYFITGPEDDPIVREYSVHSIYDDKAPDTRTHLFMMRIDVPNRKNTALHRTVKVLQETKGRSVHFPKLLAFGKAEKVIFGENGDQQTERDPEWTGRPCIIVQYDAAMIGSLLSASPTGTVPLEMSLLIGLGCVRALASLHRLGYVHRGVSPYSLSFVNPISYDSIEGRIQITDLSTVLPYPCKPRPFVPFIGTLRYSSVRAHRGREQGPSDDIISLIYMIAELISGRLPWRSIFNEQRVCEMKCLFYTNVEFKRLPKEIRHLYRSMYLTISQTPLDYKYIIEQFQSAIQRRFPETKRELPTWATIPMAEE</sequence>